<feature type="domain" description="Ubiquitin-like" evidence="3">
    <location>
        <begin position="192"/>
        <end position="268"/>
    </location>
</feature>
<dbReference type="InterPro" id="IPR050158">
    <property type="entry name" value="Ubiquitin_ubiquitin-like"/>
</dbReference>
<dbReference type="InterPro" id="IPR029071">
    <property type="entry name" value="Ubiquitin-like_domsf"/>
</dbReference>
<feature type="region of interest" description="Disordered" evidence="2">
    <location>
        <begin position="164"/>
        <end position="189"/>
    </location>
</feature>
<evidence type="ECO:0000259" key="3">
    <source>
        <dbReference type="PROSITE" id="PS50053"/>
    </source>
</evidence>
<dbReference type="Pfam" id="PF00240">
    <property type="entry name" value="ubiquitin"/>
    <property type="match status" value="1"/>
</dbReference>
<evidence type="ECO:0000256" key="1">
    <source>
        <dbReference type="SAM" id="Coils"/>
    </source>
</evidence>
<dbReference type="InterPro" id="IPR019956">
    <property type="entry name" value="Ubiquitin_dom"/>
</dbReference>
<dbReference type="PROSITE" id="PS00299">
    <property type="entry name" value="UBIQUITIN_1"/>
    <property type="match status" value="1"/>
</dbReference>
<name>A0ABD2KRX4_9BILA</name>
<dbReference type="AlphaFoldDB" id="A0ABD2KRX4"/>
<dbReference type="InterPro" id="IPR000626">
    <property type="entry name" value="Ubiquitin-like_dom"/>
</dbReference>
<keyword evidence="5" id="KW-1185">Reference proteome</keyword>
<sequence>MSTSTSNTSFTTSGDIASDQTELARRQMIMEGTEAMPKAKGNSEALANNVEELSRKCAQLEKKQKEEDKLSKVEAENRLLKAELKQRETMDELKEMKTKVAKMEQQEYALNIQIEELVEGQKQCLDKCAELEKELARKYICVGQFAKHLERIDGMEAQINGQKKMQKGTLSTTAQGDKNISEGSNSANKNGMKIRIKTMTGEELTLTDVLPSNTIEEFKTKVEDNEGIPIRQQRLIFAGKQLEDDRTLKDYNIRDGNIIHLILRLCGC</sequence>
<organism evidence="4 5">
    <name type="scientific">Heterodera trifolii</name>
    <dbReference type="NCBI Taxonomy" id="157864"/>
    <lineage>
        <taxon>Eukaryota</taxon>
        <taxon>Metazoa</taxon>
        <taxon>Ecdysozoa</taxon>
        <taxon>Nematoda</taxon>
        <taxon>Chromadorea</taxon>
        <taxon>Rhabditida</taxon>
        <taxon>Tylenchina</taxon>
        <taxon>Tylenchomorpha</taxon>
        <taxon>Tylenchoidea</taxon>
        <taxon>Heteroderidae</taxon>
        <taxon>Heteroderinae</taxon>
        <taxon>Heterodera</taxon>
    </lineage>
</organism>
<accession>A0ABD2KRX4</accession>
<evidence type="ECO:0000313" key="5">
    <source>
        <dbReference type="Proteomes" id="UP001620626"/>
    </source>
</evidence>
<dbReference type="InterPro" id="IPR019954">
    <property type="entry name" value="Ubiquitin_CS"/>
</dbReference>
<proteinExistence type="predicted"/>
<dbReference type="SUPFAM" id="SSF54236">
    <property type="entry name" value="Ubiquitin-like"/>
    <property type="match status" value="1"/>
</dbReference>
<keyword evidence="1" id="KW-0175">Coiled coil</keyword>
<comment type="caution">
    <text evidence="4">The sequence shown here is derived from an EMBL/GenBank/DDBJ whole genome shotgun (WGS) entry which is preliminary data.</text>
</comment>
<feature type="region of interest" description="Disordered" evidence="2">
    <location>
        <begin position="1"/>
        <end position="21"/>
    </location>
</feature>
<evidence type="ECO:0000313" key="4">
    <source>
        <dbReference type="EMBL" id="KAL3105114.1"/>
    </source>
</evidence>
<protein>
    <recommendedName>
        <fullName evidence="3">Ubiquitin-like domain-containing protein</fullName>
    </recommendedName>
</protein>
<feature type="compositionally biased region" description="Low complexity" evidence="2">
    <location>
        <begin position="1"/>
        <end position="13"/>
    </location>
</feature>
<dbReference type="FunFam" id="3.10.20.90:FF:000222">
    <property type="entry name" value="Polyubiquitin 5"/>
    <property type="match status" value="1"/>
</dbReference>
<dbReference type="PROSITE" id="PS50053">
    <property type="entry name" value="UBIQUITIN_2"/>
    <property type="match status" value="1"/>
</dbReference>
<gene>
    <name evidence="4" type="ORF">niasHT_028786</name>
</gene>
<reference evidence="4 5" key="1">
    <citation type="submission" date="2024-10" db="EMBL/GenBank/DDBJ databases">
        <authorList>
            <person name="Kim D."/>
        </authorList>
    </citation>
    <scope>NUCLEOTIDE SEQUENCE [LARGE SCALE GENOMIC DNA]</scope>
    <source>
        <strain evidence="4">BH-2024</strain>
    </source>
</reference>
<dbReference type="Gene3D" id="3.10.20.90">
    <property type="entry name" value="Phosphatidylinositol 3-kinase Catalytic Subunit, Chain A, domain 1"/>
    <property type="match status" value="1"/>
</dbReference>
<dbReference type="SMART" id="SM00213">
    <property type="entry name" value="UBQ"/>
    <property type="match status" value="1"/>
</dbReference>
<dbReference type="PRINTS" id="PR00348">
    <property type="entry name" value="UBIQUITIN"/>
</dbReference>
<dbReference type="PANTHER" id="PTHR10666">
    <property type="entry name" value="UBIQUITIN"/>
    <property type="match status" value="1"/>
</dbReference>
<feature type="coiled-coil region" evidence="1">
    <location>
        <begin position="36"/>
        <end position="134"/>
    </location>
</feature>
<dbReference type="EMBL" id="JBICBT010000691">
    <property type="protein sequence ID" value="KAL3105114.1"/>
    <property type="molecule type" value="Genomic_DNA"/>
</dbReference>
<dbReference type="Proteomes" id="UP001620626">
    <property type="component" value="Unassembled WGS sequence"/>
</dbReference>
<evidence type="ECO:0000256" key="2">
    <source>
        <dbReference type="SAM" id="MobiDB-lite"/>
    </source>
</evidence>